<comment type="subunit">
    <text evidence="3 9">Heterohexamer of two alpha and four beta subunits.</text>
</comment>
<dbReference type="InterPro" id="IPR002777">
    <property type="entry name" value="PFD_beta-like"/>
</dbReference>
<dbReference type="Proteomes" id="UP000752814">
    <property type="component" value="Unassembled WGS sequence"/>
</dbReference>
<dbReference type="EMBL" id="LVVT01000024">
    <property type="protein sequence ID" value="TQS81183.1"/>
    <property type="molecule type" value="Genomic_DNA"/>
</dbReference>
<evidence type="ECO:0000313" key="11">
    <source>
        <dbReference type="EMBL" id="TQS81183.1"/>
    </source>
</evidence>
<comment type="function">
    <text evidence="7 9">Molecular chaperone capable of stabilizing a range of proteins. Seems to fulfill an ATP-independent, HSP70-like function in archaeal de novo protein folding.</text>
</comment>
<name>A0A8J8PCA5_9ARCH</name>
<comment type="subcellular location">
    <subcellularLocation>
        <location evidence="1 9">Cytoplasm</location>
    </subcellularLocation>
</comment>
<evidence type="ECO:0000256" key="6">
    <source>
        <dbReference type="ARBA" id="ARBA00023186"/>
    </source>
</evidence>
<comment type="caution">
    <text evidence="11">The sequence shown here is derived from an EMBL/GenBank/DDBJ whole genome shotgun (WGS) entry which is preliminary data.</text>
</comment>
<dbReference type="CDD" id="cd23162">
    <property type="entry name" value="Prefoldin_beta_GimC"/>
    <property type="match status" value="1"/>
</dbReference>
<dbReference type="GO" id="GO:0005737">
    <property type="term" value="C:cytoplasm"/>
    <property type="evidence" value="ECO:0007669"/>
    <property type="project" value="UniProtKB-SubCell"/>
</dbReference>
<keyword evidence="10" id="KW-0175">Coiled coil</keyword>
<evidence type="ECO:0000256" key="9">
    <source>
        <dbReference type="HAMAP-Rule" id="MF_00307"/>
    </source>
</evidence>
<dbReference type="InterPro" id="IPR009053">
    <property type="entry name" value="Prefoldin"/>
</dbReference>
<dbReference type="GO" id="GO:0016272">
    <property type="term" value="C:prefoldin complex"/>
    <property type="evidence" value="ECO:0007669"/>
    <property type="project" value="UniProtKB-UniRule"/>
</dbReference>
<evidence type="ECO:0000256" key="5">
    <source>
        <dbReference type="ARBA" id="ARBA00022490"/>
    </source>
</evidence>
<feature type="coiled-coil region" evidence="10">
    <location>
        <begin position="66"/>
        <end position="114"/>
    </location>
</feature>
<dbReference type="SUPFAM" id="SSF46579">
    <property type="entry name" value="Prefoldin"/>
    <property type="match status" value="1"/>
</dbReference>
<reference evidence="11" key="1">
    <citation type="submission" date="2016-03" db="EMBL/GenBank/DDBJ databases">
        <authorList>
            <person name="Borrel G."/>
            <person name="Mccann A."/>
            <person name="O'Toole P.W."/>
        </authorList>
    </citation>
    <scope>NUCLEOTIDE SEQUENCE</scope>
    <source>
        <strain evidence="11">183</strain>
    </source>
</reference>
<sequence length="121" mass="13686">MDSVSPQVQNQIAQFQQLQQQLQAVLTQKLQMDAQVREMTRTVEELGKAPQDAVIYKSAGSLMIKADGKESVLKDLEESKETLEIRLKGVERQEKALREKYQAMQDQINKAISTGLPLNNQ</sequence>
<dbReference type="HAMAP" id="MF_00307">
    <property type="entry name" value="PfdB"/>
    <property type="match status" value="1"/>
</dbReference>
<dbReference type="GO" id="GO:0051082">
    <property type="term" value="F:unfolded protein binding"/>
    <property type="evidence" value="ECO:0007669"/>
    <property type="project" value="UniProtKB-UniRule"/>
</dbReference>
<dbReference type="Gene3D" id="1.10.287.370">
    <property type="match status" value="1"/>
</dbReference>
<evidence type="ECO:0000256" key="8">
    <source>
        <dbReference type="ARBA" id="ARBA00033461"/>
    </source>
</evidence>
<comment type="similarity">
    <text evidence="2 9">Belongs to the prefoldin subunit beta family.</text>
</comment>
<evidence type="ECO:0000256" key="7">
    <source>
        <dbReference type="ARBA" id="ARBA00025077"/>
    </source>
</evidence>
<protein>
    <recommendedName>
        <fullName evidence="4 9">Prefoldin subunit beta</fullName>
    </recommendedName>
    <alternativeName>
        <fullName evidence="8 9">GimC subunit beta</fullName>
    </alternativeName>
</protein>
<evidence type="ECO:0000256" key="1">
    <source>
        <dbReference type="ARBA" id="ARBA00004496"/>
    </source>
</evidence>
<evidence type="ECO:0000256" key="3">
    <source>
        <dbReference type="ARBA" id="ARBA00011716"/>
    </source>
</evidence>
<dbReference type="GO" id="GO:0006457">
    <property type="term" value="P:protein folding"/>
    <property type="evidence" value="ECO:0007669"/>
    <property type="project" value="UniProtKB-UniRule"/>
</dbReference>
<dbReference type="InterPro" id="IPR012713">
    <property type="entry name" value="PfdB"/>
</dbReference>
<accession>A0A8J8PCA5</accession>
<gene>
    <name evidence="9" type="primary">pfdB</name>
    <name evidence="11" type="ORF">A3207_04725</name>
</gene>
<dbReference type="RefSeq" id="WP_020448378.1">
    <property type="nucleotide sequence ID" value="NZ_CAYAXV010000002.1"/>
</dbReference>
<dbReference type="NCBIfam" id="TIGR02338">
    <property type="entry name" value="gimC_beta"/>
    <property type="match status" value="1"/>
</dbReference>
<keyword evidence="6 9" id="KW-0143">Chaperone</keyword>
<dbReference type="OMA" id="ERVQDQF"/>
<proteinExistence type="inferred from homology"/>
<evidence type="ECO:0000313" key="12">
    <source>
        <dbReference type="Proteomes" id="UP000752814"/>
    </source>
</evidence>
<evidence type="ECO:0000256" key="2">
    <source>
        <dbReference type="ARBA" id="ARBA00008045"/>
    </source>
</evidence>
<keyword evidence="5 9" id="KW-0963">Cytoplasm</keyword>
<organism evidence="11 12">
    <name type="scientific">Candidatus Methanomassiliicoccus intestinalis</name>
    <dbReference type="NCBI Taxonomy" id="1406512"/>
    <lineage>
        <taxon>Archaea</taxon>
        <taxon>Methanobacteriati</taxon>
        <taxon>Thermoplasmatota</taxon>
        <taxon>Thermoplasmata</taxon>
        <taxon>Methanomassiliicoccales</taxon>
        <taxon>Methanomassiliicoccaceae</taxon>
        <taxon>Methanomassiliicoccus</taxon>
    </lineage>
</organism>
<evidence type="ECO:0000256" key="10">
    <source>
        <dbReference type="SAM" id="Coils"/>
    </source>
</evidence>
<dbReference type="Pfam" id="PF01920">
    <property type="entry name" value="Prefoldin_2"/>
    <property type="match status" value="1"/>
</dbReference>
<dbReference type="GeneID" id="41322901"/>
<evidence type="ECO:0000256" key="4">
    <source>
        <dbReference type="ARBA" id="ARBA00016304"/>
    </source>
</evidence>
<dbReference type="AlphaFoldDB" id="A0A8J8PCA5"/>